<dbReference type="GO" id="GO:0005737">
    <property type="term" value="C:cytoplasm"/>
    <property type="evidence" value="ECO:0007669"/>
    <property type="project" value="TreeGrafter"/>
</dbReference>
<dbReference type="Proteomes" id="UP000287033">
    <property type="component" value="Unassembled WGS sequence"/>
</dbReference>
<evidence type="ECO:0000256" key="3">
    <source>
        <dbReference type="ARBA" id="ARBA00022704"/>
    </source>
</evidence>
<dbReference type="GO" id="GO:0031982">
    <property type="term" value="C:vesicle"/>
    <property type="evidence" value="ECO:0007669"/>
    <property type="project" value="TreeGrafter"/>
</dbReference>
<dbReference type="EMBL" id="BEZZ01001090">
    <property type="protein sequence ID" value="GCC37986.1"/>
    <property type="molecule type" value="Genomic_DNA"/>
</dbReference>
<gene>
    <name evidence="5" type="ORF">chiPu_0016497</name>
</gene>
<dbReference type="InterPro" id="IPR046350">
    <property type="entry name" value="Cystatin_sf"/>
</dbReference>
<dbReference type="GO" id="GO:0004869">
    <property type="term" value="F:cysteine-type endopeptidase inhibitor activity"/>
    <property type="evidence" value="ECO:0007669"/>
    <property type="project" value="UniProtKB-KW"/>
</dbReference>
<proteinExistence type="inferred from homology"/>
<dbReference type="AlphaFoldDB" id="A0A401T5P6"/>
<organism evidence="5 6">
    <name type="scientific">Chiloscyllium punctatum</name>
    <name type="common">Brownbanded bambooshark</name>
    <name type="synonym">Hemiscyllium punctatum</name>
    <dbReference type="NCBI Taxonomy" id="137246"/>
    <lineage>
        <taxon>Eukaryota</taxon>
        <taxon>Metazoa</taxon>
        <taxon>Chordata</taxon>
        <taxon>Craniata</taxon>
        <taxon>Vertebrata</taxon>
        <taxon>Chondrichthyes</taxon>
        <taxon>Elasmobranchii</taxon>
        <taxon>Galeomorphii</taxon>
        <taxon>Galeoidea</taxon>
        <taxon>Orectolobiformes</taxon>
        <taxon>Hemiscylliidae</taxon>
        <taxon>Chiloscyllium</taxon>
    </lineage>
</organism>
<comment type="caution">
    <text evidence="5">The sequence shown here is derived from an EMBL/GenBank/DDBJ whole genome shotgun (WGS) entry which is preliminary data.</text>
</comment>
<name>A0A401T5P6_CHIPU</name>
<accession>A0A401T5P6</accession>
<dbReference type="PANTHER" id="PTHR46186:SF2">
    <property type="entry name" value="CYSTATIN"/>
    <property type="match status" value="1"/>
</dbReference>
<protein>
    <recommendedName>
        <fullName evidence="4">Cystatin domain-containing protein</fullName>
    </recommendedName>
</protein>
<keyword evidence="6" id="KW-1185">Reference proteome</keyword>
<keyword evidence="3" id="KW-0789">Thiol protease inhibitor</keyword>
<evidence type="ECO:0000313" key="5">
    <source>
        <dbReference type="EMBL" id="GCC37986.1"/>
    </source>
</evidence>
<dbReference type="SUPFAM" id="SSF54403">
    <property type="entry name" value="Cystatin/monellin"/>
    <property type="match status" value="1"/>
</dbReference>
<evidence type="ECO:0000313" key="6">
    <source>
        <dbReference type="Proteomes" id="UP000287033"/>
    </source>
</evidence>
<evidence type="ECO:0000259" key="4">
    <source>
        <dbReference type="Pfam" id="PF00031"/>
    </source>
</evidence>
<dbReference type="GO" id="GO:0005615">
    <property type="term" value="C:extracellular space"/>
    <property type="evidence" value="ECO:0007669"/>
    <property type="project" value="TreeGrafter"/>
</dbReference>
<dbReference type="Pfam" id="PF00031">
    <property type="entry name" value="Cystatin"/>
    <property type="match status" value="1"/>
</dbReference>
<dbReference type="Gene3D" id="3.10.450.10">
    <property type="match status" value="1"/>
</dbReference>
<reference evidence="5 6" key="1">
    <citation type="journal article" date="2018" name="Nat. Ecol. Evol.">
        <title>Shark genomes provide insights into elasmobranch evolution and the origin of vertebrates.</title>
        <authorList>
            <person name="Hara Y"/>
            <person name="Yamaguchi K"/>
            <person name="Onimaru K"/>
            <person name="Kadota M"/>
            <person name="Koyanagi M"/>
            <person name="Keeley SD"/>
            <person name="Tatsumi K"/>
            <person name="Tanaka K"/>
            <person name="Motone F"/>
            <person name="Kageyama Y"/>
            <person name="Nozu R"/>
            <person name="Adachi N"/>
            <person name="Nishimura O"/>
            <person name="Nakagawa R"/>
            <person name="Tanegashima C"/>
            <person name="Kiyatake I"/>
            <person name="Matsumoto R"/>
            <person name="Murakumo K"/>
            <person name="Nishida K"/>
            <person name="Terakita A"/>
            <person name="Kuratani S"/>
            <person name="Sato K"/>
            <person name="Hyodo S Kuraku.S."/>
        </authorList>
    </citation>
    <scope>NUCLEOTIDE SEQUENCE [LARGE SCALE GENOMIC DNA]</scope>
</reference>
<feature type="domain" description="Cystatin" evidence="4">
    <location>
        <begin position="71"/>
        <end position="142"/>
    </location>
</feature>
<comment type="similarity">
    <text evidence="1">Belongs to the cystatin family.</text>
</comment>
<keyword evidence="2" id="KW-0646">Protease inhibitor</keyword>
<dbReference type="InterPro" id="IPR000010">
    <property type="entry name" value="Cystatin_dom"/>
</dbReference>
<dbReference type="CDD" id="cd00042">
    <property type="entry name" value="CY"/>
    <property type="match status" value="1"/>
</dbReference>
<evidence type="ECO:0000256" key="2">
    <source>
        <dbReference type="ARBA" id="ARBA00022690"/>
    </source>
</evidence>
<dbReference type="OrthoDB" id="9947910at2759"/>
<sequence>MYGLLMIDKSGFLLIELWRISQLASSWDISYRIKYKAILCGLDIHRVPAFPSQNVKDHQQIAQNKEGRPLEMKVDTNDAEFQAIVALAIQEFSKKSAFIYKIVEFLTIDVKVFEGAVYIFDIVLGKTNCPVIKSVKPQVNCQIIETDGQSKFYLCHFIAWKAPDSEKQQILSSNCKILDL</sequence>
<dbReference type="PANTHER" id="PTHR46186">
    <property type="entry name" value="CYSTATIN"/>
    <property type="match status" value="1"/>
</dbReference>
<evidence type="ECO:0000256" key="1">
    <source>
        <dbReference type="ARBA" id="ARBA00009403"/>
    </source>
</evidence>